<dbReference type="GO" id="GO:0016903">
    <property type="term" value="F:oxidoreductase activity, acting on the aldehyde or oxo group of donors"/>
    <property type="evidence" value="ECO:0007669"/>
    <property type="project" value="InterPro"/>
</dbReference>
<keyword evidence="1" id="KW-0560">Oxidoreductase</keyword>
<reference evidence="3 4" key="1">
    <citation type="submission" date="2018-08" db="EMBL/GenBank/DDBJ databases">
        <title>Complete genome sequencing of Blastochloris tepida GI.</title>
        <authorList>
            <person name="Tsukatani Y."/>
            <person name="Mori H."/>
        </authorList>
    </citation>
    <scope>NUCLEOTIDE SEQUENCE [LARGE SCALE GENOMIC DNA]</scope>
    <source>
        <strain evidence="3 4">GI</strain>
    </source>
</reference>
<dbReference type="AlphaFoldDB" id="A0A348FWF7"/>
<dbReference type="Pfam" id="PF01558">
    <property type="entry name" value="POR"/>
    <property type="match status" value="1"/>
</dbReference>
<evidence type="ECO:0000313" key="4">
    <source>
        <dbReference type="Proteomes" id="UP000266934"/>
    </source>
</evidence>
<evidence type="ECO:0000256" key="1">
    <source>
        <dbReference type="ARBA" id="ARBA00023002"/>
    </source>
</evidence>
<evidence type="ECO:0000259" key="2">
    <source>
        <dbReference type="Pfam" id="PF01558"/>
    </source>
</evidence>
<dbReference type="SUPFAM" id="SSF53323">
    <property type="entry name" value="Pyruvate-ferredoxin oxidoreductase, PFOR, domain III"/>
    <property type="match status" value="1"/>
</dbReference>
<dbReference type="Proteomes" id="UP000266934">
    <property type="component" value="Chromosome"/>
</dbReference>
<dbReference type="RefSeq" id="WP_126397003.1">
    <property type="nucleotide sequence ID" value="NZ_AP018907.1"/>
</dbReference>
<name>A0A348FWF7_9HYPH</name>
<dbReference type="KEGG" id="blag:BLTE_03250"/>
<organism evidence="3 4">
    <name type="scientific">Blastochloris tepida</name>
    <dbReference type="NCBI Taxonomy" id="2233851"/>
    <lineage>
        <taxon>Bacteria</taxon>
        <taxon>Pseudomonadati</taxon>
        <taxon>Pseudomonadota</taxon>
        <taxon>Alphaproteobacteria</taxon>
        <taxon>Hyphomicrobiales</taxon>
        <taxon>Blastochloridaceae</taxon>
        <taxon>Blastochloris</taxon>
    </lineage>
</organism>
<proteinExistence type="predicted"/>
<dbReference type="PANTHER" id="PTHR42730">
    <property type="entry name" value="2-OXOGLUTARATE SYNTHASE SUBUNIT KORC"/>
    <property type="match status" value="1"/>
</dbReference>
<dbReference type="Gene3D" id="3.40.920.10">
    <property type="entry name" value="Pyruvate-ferredoxin oxidoreductase, PFOR, domain III"/>
    <property type="match status" value="1"/>
</dbReference>
<protein>
    <submittedName>
        <fullName evidence="3">2-oxoglutarate ferredoxin oxidoreductase subunit gamma</fullName>
    </submittedName>
</protein>
<dbReference type="EMBL" id="AP018907">
    <property type="protein sequence ID" value="BBF91640.1"/>
    <property type="molecule type" value="Genomic_DNA"/>
</dbReference>
<gene>
    <name evidence="3" type="primary">korC</name>
    <name evidence="3" type="ORF">BLTE_03250</name>
</gene>
<sequence length="183" mass="19164">MTGMERTEIRLAGSGGQGLILGMQILFRALGLEGKRAAQSQSYEPTSRGGYCYSDLILASDPSDYPLVTGLDMIAALSQVGIDRSLPFIKPGALVIVDERLVETPPTGPFNLHVLPLSQRAAAIGSPRIANIIALGAMAKLSGVCGKDSLETAVCLETPPKFAELNIAAVKEGFAIERLAPAG</sequence>
<accession>A0A348FWF7</accession>
<dbReference type="InterPro" id="IPR019752">
    <property type="entry name" value="Pyrv/ketoisovalerate_OxRed_cat"/>
</dbReference>
<dbReference type="PANTHER" id="PTHR42730:SF1">
    <property type="entry name" value="2-OXOGLUTARATE SYNTHASE SUBUNIT KORC"/>
    <property type="match status" value="1"/>
</dbReference>
<keyword evidence="4" id="KW-1185">Reference proteome</keyword>
<feature type="domain" description="Pyruvate/ketoisovalerate oxidoreductase catalytic" evidence="2">
    <location>
        <begin position="15"/>
        <end position="174"/>
    </location>
</feature>
<dbReference type="OrthoDB" id="9789125at2"/>
<evidence type="ECO:0000313" key="3">
    <source>
        <dbReference type="EMBL" id="BBF91640.1"/>
    </source>
</evidence>
<dbReference type="InterPro" id="IPR052554">
    <property type="entry name" value="2-oxoglutarate_synth_KorC"/>
</dbReference>
<dbReference type="InterPro" id="IPR002869">
    <property type="entry name" value="Pyrv_flavodox_OxRed_cen"/>
</dbReference>